<evidence type="ECO:0000256" key="4">
    <source>
        <dbReference type="ARBA" id="ARBA00022741"/>
    </source>
</evidence>
<dbReference type="Gene3D" id="1.20.1270.10">
    <property type="match status" value="1"/>
</dbReference>
<dbReference type="NCBIfam" id="NF001413">
    <property type="entry name" value="PRK00290.1"/>
    <property type="match status" value="1"/>
</dbReference>
<accession>A0ABY3XJ73</accession>
<dbReference type="Gene3D" id="2.60.34.10">
    <property type="entry name" value="Substrate Binding Domain Of DNAk, Chain A, domain 1"/>
    <property type="match status" value="1"/>
</dbReference>
<keyword evidence="7" id="KW-0143">Chaperone</keyword>
<dbReference type="Pfam" id="PF00012">
    <property type="entry name" value="HSP70"/>
    <property type="match status" value="1"/>
</dbReference>
<dbReference type="InterPro" id="IPR029047">
    <property type="entry name" value="HSP70_peptide-bd_sf"/>
</dbReference>
<reference evidence="10 11" key="1">
    <citation type="submission" date="2022-03" db="EMBL/GenBank/DDBJ databases">
        <title>Complete genome sequence of Lysobacter capsici VKM B-2533 and Lysobacter gummosus 10.1.1, promising sources of lytic agents.</title>
        <authorList>
            <person name="Tarlachkov S.V."/>
            <person name="Kudryakova I.V."/>
            <person name="Afoshin A.S."/>
            <person name="Leontyevskaya E.A."/>
            <person name="Leontyevskaya N.V."/>
        </authorList>
    </citation>
    <scope>NUCLEOTIDE SEQUENCE [LARGE SCALE GENOMIC DNA]</scope>
    <source>
        <strain evidence="10 11">10.1.1</strain>
    </source>
</reference>
<comment type="function">
    <text evidence="7">Acts as a chaperone.</text>
</comment>
<dbReference type="Gene3D" id="3.30.420.40">
    <property type="match status" value="2"/>
</dbReference>
<evidence type="ECO:0000313" key="10">
    <source>
        <dbReference type="EMBL" id="UNP31673.1"/>
    </source>
</evidence>
<evidence type="ECO:0000256" key="3">
    <source>
        <dbReference type="ARBA" id="ARBA00022553"/>
    </source>
</evidence>
<comment type="similarity">
    <text evidence="1 7 8">Belongs to the heat shock protein 70 family.</text>
</comment>
<evidence type="ECO:0000256" key="7">
    <source>
        <dbReference type="HAMAP-Rule" id="MF_00332"/>
    </source>
</evidence>
<name>A0ABY3XJ73_9GAMM</name>
<comment type="induction">
    <text evidence="7">By stress conditions e.g. heat shock.</text>
</comment>
<dbReference type="InterPro" id="IPR043129">
    <property type="entry name" value="ATPase_NBD"/>
</dbReference>
<keyword evidence="6 7" id="KW-0346">Stress response</keyword>
<evidence type="ECO:0000256" key="2">
    <source>
        <dbReference type="ARBA" id="ARBA00014415"/>
    </source>
</evidence>
<dbReference type="InterPro" id="IPR029048">
    <property type="entry name" value="HSP70_C_sf"/>
</dbReference>
<dbReference type="InterPro" id="IPR012725">
    <property type="entry name" value="Chaperone_DnaK"/>
</dbReference>
<feature type="modified residue" description="Phosphothreonine; by autocatalysis" evidence="7">
    <location>
        <position position="200"/>
    </location>
</feature>
<feature type="region of interest" description="Disordered" evidence="9">
    <location>
        <begin position="603"/>
        <end position="638"/>
    </location>
</feature>
<keyword evidence="11" id="KW-1185">Reference proteome</keyword>
<dbReference type="PROSITE" id="PS00329">
    <property type="entry name" value="HSP70_2"/>
    <property type="match status" value="1"/>
</dbReference>
<dbReference type="HAMAP" id="MF_00332">
    <property type="entry name" value="DnaK"/>
    <property type="match status" value="1"/>
</dbReference>
<organism evidence="10 11">
    <name type="scientific">Lysobacter gummosus</name>
    <dbReference type="NCBI Taxonomy" id="262324"/>
    <lineage>
        <taxon>Bacteria</taxon>
        <taxon>Pseudomonadati</taxon>
        <taxon>Pseudomonadota</taxon>
        <taxon>Gammaproteobacteria</taxon>
        <taxon>Lysobacterales</taxon>
        <taxon>Lysobacteraceae</taxon>
        <taxon>Lysobacter</taxon>
    </lineage>
</organism>
<keyword evidence="5 7" id="KW-0067">ATP-binding</keyword>
<dbReference type="EMBL" id="CP093547">
    <property type="protein sequence ID" value="UNP31673.1"/>
    <property type="molecule type" value="Genomic_DNA"/>
</dbReference>
<dbReference type="Proteomes" id="UP000829194">
    <property type="component" value="Chromosome"/>
</dbReference>
<evidence type="ECO:0000256" key="8">
    <source>
        <dbReference type="RuleBase" id="RU003322"/>
    </source>
</evidence>
<evidence type="ECO:0000256" key="5">
    <source>
        <dbReference type="ARBA" id="ARBA00022840"/>
    </source>
</evidence>
<gene>
    <name evidence="7 10" type="primary">dnaK</name>
    <name evidence="10" type="ORF">MOV92_10670</name>
</gene>
<evidence type="ECO:0000256" key="9">
    <source>
        <dbReference type="SAM" id="MobiDB-lite"/>
    </source>
</evidence>
<dbReference type="InterPro" id="IPR013126">
    <property type="entry name" value="Hsp_70_fam"/>
</dbReference>
<evidence type="ECO:0000256" key="1">
    <source>
        <dbReference type="ARBA" id="ARBA00007381"/>
    </source>
</evidence>
<dbReference type="InterPro" id="IPR018181">
    <property type="entry name" value="Heat_shock_70_CS"/>
</dbReference>
<dbReference type="SUPFAM" id="SSF53067">
    <property type="entry name" value="Actin-like ATPase domain"/>
    <property type="match status" value="2"/>
</dbReference>
<evidence type="ECO:0000256" key="6">
    <source>
        <dbReference type="ARBA" id="ARBA00023016"/>
    </source>
</evidence>
<dbReference type="RefSeq" id="WP_057942790.1">
    <property type="nucleotide sequence ID" value="NZ_CP011131.1"/>
</dbReference>
<dbReference type="Gene3D" id="3.90.640.10">
    <property type="entry name" value="Actin, Chain A, domain 4"/>
    <property type="match status" value="1"/>
</dbReference>
<dbReference type="PANTHER" id="PTHR19375">
    <property type="entry name" value="HEAT SHOCK PROTEIN 70KDA"/>
    <property type="match status" value="1"/>
</dbReference>
<dbReference type="NCBIfam" id="TIGR02350">
    <property type="entry name" value="prok_dnaK"/>
    <property type="match status" value="1"/>
</dbReference>
<protein>
    <recommendedName>
        <fullName evidence="2 7">Chaperone protein DnaK</fullName>
    </recommendedName>
    <alternativeName>
        <fullName evidence="7">HSP70</fullName>
    </alternativeName>
    <alternativeName>
        <fullName evidence="7">Heat shock 70 kDa protein</fullName>
    </alternativeName>
    <alternativeName>
        <fullName evidence="7">Heat shock protein 70</fullName>
    </alternativeName>
</protein>
<dbReference type="PROSITE" id="PS00297">
    <property type="entry name" value="HSP70_1"/>
    <property type="match status" value="1"/>
</dbReference>
<dbReference type="PRINTS" id="PR00301">
    <property type="entry name" value="HEATSHOCK70"/>
</dbReference>
<evidence type="ECO:0000313" key="11">
    <source>
        <dbReference type="Proteomes" id="UP000829194"/>
    </source>
</evidence>
<keyword evidence="3 7" id="KW-0597">Phosphoprotein</keyword>
<sequence length="638" mass="68266">MGKIIGIDLGTTNSCVAIMEGGKAKVIENSEGDRTTPSIVAFTKDGEVLVGASAKRQAVTNPKNTFYAVKRLIGRKMTDAEVQKDLGLVPYAIVPHDNGDAWVSTLDGKKMAPQQISAEVLGKMKKTAEAYLGEPVTEAVITVPAYFNDSQRQATKDAGKIAGLDVKRIINEPTAAALAYGMDKKGGDRKVAVYDLGGGTFDVSIIEIASVDGEMQVEVLSTNGDTFLGGEDFDKRVIDYLVEEFQKDQGIDLRKDPLALQRLKDAAERAKIELSSSQQTEVNLPYVTADASGPKHLNIKLTRAKLESLVEDLVKKTIEPCRIALNDAGLRASDVAEVILVGGQTRMPKVSQAVAEFFGKEPRKDVNPDEAVAVGAAIQGGVLAGEVKDVLLLDVTPLSLGIETLGGVFTKIIEKNTTVPTKASQTFSTAEDNQSAVTVHVLQGEREQARFNKSLARFDLSGIEPSPRGMPQVEVSFDIDANGILHVSAKDKKTNKEQKVEIKAGSGLSEEEIAKMVADAEANREEDQKFHELVQARNHADGLIHMTRSTIKEHGEKLPGDQIGRAEAAISELETAMKGDDKGQIEAKSKALEEAAQTLLAAVNAGQPGEEAPAGNGASAKADDVVDAEFTEVKDDKK</sequence>
<proteinExistence type="evidence at transcript level"/>
<keyword evidence="4 7" id="KW-0547">Nucleotide-binding</keyword>
<dbReference type="CDD" id="cd10234">
    <property type="entry name" value="ASKHA_NBD_HSP70_DnaK-like"/>
    <property type="match status" value="1"/>
</dbReference>
<dbReference type="SUPFAM" id="SSF100920">
    <property type="entry name" value="Heat shock protein 70kD (HSP70), peptide-binding domain"/>
    <property type="match status" value="1"/>
</dbReference>
<dbReference type="PROSITE" id="PS01036">
    <property type="entry name" value="HSP70_3"/>
    <property type="match status" value="1"/>
</dbReference>